<evidence type="ECO:0000313" key="6">
    <source>
        <dbReference type="Proteomes" id="UP001276761"/>
    </source>
</evidence>
<proteinExistence type="predicted"/>
<dbReference type="InterPro" id="IPR011856">
    <property type="entry name" value="tRNA_endonuc-like_dom_sf"/>
</dbReference>
<evidence type="ECO:0000313" key="5">
    <source>
        <dbReference type="EMBL" id="MDX5979581.1"/>
    </source>
</evidence>
<dbReference type="RefSeq" id="WP_198349983.1">
    <property type="nucleotide sequence ID" value="NZ_JABASV010000012.1"/>
</dbReference>
<evidence type="ECO:0000256" key="3">
    <source>
        <dbReference type="ARBA" id="ARBA00022801"/>
    </source>
</evidence>
<evidence type="ECO:0000256" key="1">
    <source>
        <dbReference type="ARBA" id="ARBA00001946"/>
    </source>
</evidence>
<dbReference type="Proteomes" id="UP001276761">
    <property type="component" value="Unassembled WGS sequence"/>
</dbReference>
<accession>A0AAJ2RXJ2</accession>
<keyword evidence="3" id="KW-0378">Hydrolase</keyword>
<evidence type="ECO:0000256" key="2">
    <source>
        <dbReference type="ARBA" id="ARBA00022722"/>
    </source>
</evidence>
<sequence length="136" mass="15271">MTVISEHQIQNDTRLALSKHKRGVYWRANVGQAWTGNRIERNPDGSITIYEPRPFQTGLPPGFTDLFGMTFQLIRPAHVGQTLPIYTGIEIKRPGKKPSDKQRRHLELLTKRGAIAGVATSPEEALALTLYHDDKA</sequence>
<name>A0AAJ2RXJ2_9GAMM</name>
<dbReference type="Gene3D" id="3.40.1350.10">
    <property type="match status" value="1"/>
</dbReference>
<dbReference type="GeneID" id="303167569"/>
<dbReference type="AlphaFoldDB" id="A0AAJ2RXJ2"/>
<feature type="domain" description="VRR-NUC" evidence="4">
    <location>
        <begin position="34"/>
        <end position="123"/>
    </location>
</feature>
<comment type="caution">
    <text evidence="5">The sequence shown here is derived from an EMBL/GenBank/DDBJ whole genome shotgun (WGS) entry which is preliminary data.</text>
</comment>
<evidence type="ECO:0000259" key="4">
    <source>
        <dbReference type="SMART" id="SM00990"/>
    </source>
</evidence>
<dbReference type="GO" id="GO:0003676">
    <property type="term" value="F:nucleic acid binding"/>
    <property type="evidence" value="ECO:0007669"/>
    <property type="project" value="InterPro"/>
</dbReference>
<dbReference type="EMBL" id="JAWXXT010000002">
    <property type="protein sequence ID" value="MDX5979581.1"/>
    <property type="molecule type" value="Genomic_DNA"/>
</dbReference>
<dbReference type="GO" id="GO:0004518">
    <property type="term" value="F:nuclease activity"/>
    <property type="evidence" value="ECO:0007669"/>
    <property type="project" value="UniProtKB-KW"/>
</dbReference>
<dbReference type="SMART" id="SM00990">
    <property type="entry name" value="VRR_NUC"/>
    <property type="match status" value="1"/>
</dbReference>
<dbReference type="Pfam" id="PF08774">
    <property type="entry name" value="VRR_NUC"/>
    <property type="match status" value="1"/>
</dbReference>
<keyword evidence="2" id="KW-0540">Nuclease</keyword>
<protein>
    <submittedName>
        <fullName evidence="5">VRR-NUC domain-containing protein</fullName>
    </submittedName>
</protein>
<dbReference type="GO" id="GO:0016788">
    <property type="term" value="F:hydrolase activity, acting on ester bonds"/>
    <property type="evidence" value="ECO:0007669"/>
    <property type="project" value="InterPro"/>
</dbReference>
<reference evidence="5" key="1">
    <citation type="submission" date="2023-11" db="EMBL/GenBank/DDBJ databases">
        <title>MicrobeMod: A computational toolkit for identifying prokaryotic methylation and restriction-modification with nanopore sequencing.</title>
        <authorList>
            <person name="Crits-Christoph A."/>
            <person name="Kang S.C."/>
            <person name="Lee H."/>
            <person name="Ostrov N."/>
        </authorList>
    </citation>
    <scope>NUCLEOTIDE SEQUENCE</scope>
    <source>
        <strain evidence="5">ATCC BAA-953</strain>
    </source>
</reference>
<organism evidence="5 6">
    <name type="scientific">Vreelandella alkaliphila</name>
    <dbReference type="NCBI Taxonomy" id="272774"/>
    <lineage>
        <taxon>Bacteria</taxon>
        <taxon>Pseudomonadati</taxon>
        <taxon>Pseudomonadota</taxon>
        <taxon>Gammaproteobacteria</taxon>
        <taxon>Oceanospirillales</taxon>
        <taxon>Halomonadaceae</taxon>
        <taxon>Vreelandella</taxon>
    </lineage>
</organism>
<comment type="cofactor">
    <cofactor evidence="1">
        <name>Mg(2+)</name>
        <dbReference type="ChEBI" id="CHEBI:18420"/>
    </cofactor>
</comment>
<dbReference type="InterPro" id="IPR014883">
    <property type="entry name" value="VRR_NUC"/>
</dbReference>
<gene>
    <name evidence="5" type="ORF">SIL78_18700</name>
</gene>